<reference evidence="5" key="4">
    <citation type="submission" date="2019-01" db="EMBL/GenBank/DDBJ databases">
        <title>Complete genome of Halorubrum ezzemoulense strain FB21.</title>
        <authorList>
            <person name="Feng Y."/>
            <person name="Louyakis A.S."/>
            <person name="Papke R.T."/>
            <person name="Gogarten J.P."/>
        </authorList>
    </citation>
    <scope>NUCLEOTIDE SEQUENCE [LARGE SCALE GENOMIC DNA]</scope>
    <source>
        <strain evidence="5">Fb21</strain>
    </source>
</reference>
<dbReference type="EMBL" id="NHOW01000203">
    <property type="protein sequence ID" value="OYR57987.1"/>
    <property type="molecule type" value="Genomic_DNA"/>
</dbReference>
<proteinExistence type="predicted"/>
<dbReference type="AlphaFoldDB" id="A0A256IPE0"/>
<gene>
    <name evidence="2" type="ORF">DJ83_15805</name>
    <name evidence="3" type="ORF">EO776_06570</name>
</gene>
<dbReference type="KEGG" id="hezz:EO776_06570"/>
<dbReference type="InterPro" id="IPR055536">
    <property type="entry name" value="DUF7112"/>
</dbReference>
<sequence length="155" mass="16699">MPRVPSDGEDVSSVRVSLARSGGTRRPCVRLPDDDALDRRVESGACDALGVSQGDLIRVAIGRGEYHARVAADSRGRLLRGAFDNRRLARESGEGTNRLVEWLDANGREPGESVVLDVVVSGELYGLRIPGERTVYDADRGPRSSLADIARDVDG</sequence>
<accession>A0A256IPE0</accession>
<evidence type="ECO:0000313" key="5">
    <source>
        <dbReference type="Proteomes" id="UP000293073"/>
    </source>
</evidence>
<evidence type="ECO:0000313" key="2">
    <source>
        <dbReference type="EMBL" id="OYR57987.1"/>
    </source>
</evidence>
<reference evidence="2 4" key="1">
    <citation type="journal article" date="2014" name="Front. Microbiol.">
        <title>Population and genomic analysis of the genus Halorubrum.</title>
        <authorList>
            <person name="Fullmer M.S."/>
            <person name="Soucy S.M."/>
            <person name="Swithers K.S."/>
            <person name="Makkay A.M."/>
            <person name="Wheeler R."/>
            <person name="Ventosa A."/>
            <person name="Gogarten J.P."/>
            <person name="Papke R.T."/>
        </authorList>
    </citation>
    <scope>NUCLEOTIDE SEQUENCE [LARGE SCALE GENOMIC DNA]</scope>
    <source>
        <strain evidence="2 4">LD3</strain>
    </source>
</reference>
<feature type="region of interest" description="Disordered" evidence="1">
    <location>
        <begin position="1"/>
        <end position="27"/>
    </location>
</feature>
<dbReference type="GeneID" id="38949992"/>
<dbReference type="RefSeq" id="WP_094521266.1">
    <property type="nucleotide sequence ID" value="NZ_CP034940.1"/>
</dbReference>
<dbReference type="Pfam" id="PF23424">
    <property type="entry name" value="DUF7112"/>
    <property type="match status" value="1"/>
</dbReference>
<dbReference type="Proteomes" id="UP000216409">
    <property type="component" value="Unassembled WGS sequence"/>
</dbReference>
<reference evidence="2" key="2">
    <citation type="submission" date="2017-05" db="EMBL/GenBank/DDBJ databases">
        <authorList>
            <person name="Song R."/>
            <person name="Chenine A.L."/>
            <person name="Ruprecht R.M."/>
        </authorList>
    </citation>
    <scope>NUCLEOTIDE SEQUENCE</scope>
    <source>
        <strain evidence="2">LD3</strain>
    </source>
</reference>
<dbReference type="EMBL" id="CP034940">
    <property type="protein sequence ID" value="QAY19700.1"/>
    <property type="molecule type" value="Genomic_DNA"/>
</dbReference>
<dbReference type="Proteomes" id="UP000293073">
    <property type="component" value="Chromosome"/>
</dbReference>
<evidence type="ECO:0000256" key="1">
    <source>
        <dbReference type="SAM" id="MobiDB-lite"/>
    </source>
</evidence>
<protein>
    <submittedName>
        <fullName evidence="2">Uncharacterized protein</fullName>
    </submittedName>
</protein>
<organism evidence="2 4">
    <name type="scientific">Halorubrum ezzemoulense</name>
    <name type="common">Halorubrum chaoviator</name>
    <dbReference type="NCBI Taxonomy" id="337243"/>
    <lineage>
        <taxon>Archaea</taxon>
        <taxon>Methanobacteriati</taxon>
        <taxon>Methanobacteriota</taxon>
        <taxon>Stenosarchaea group</taxon>
        <taxon>Halobacteria</taxon>
        <taxon>Halobacteriales</taxon>
        <taxon>Haloferacaceae</taxon>
        <taxon>Halorubrum</taxon>
    </lineage>
</organism>
<reference evidence="3" key="3">
    <citation type="journal article" date="2019" name="Microbiol. Resour. Announc.">
        <title>Complete Genome Sequence of Halorubrum ezzemoulense Strain Fb21.</title>
        <authorList>
            <person name="Feng Y."/>
            <person name="Louyakis A.S."/>
            <person name="Makkay A.M."/>
            <person name="Guerrero R.O."/>
            <person name="Papke R.T."/>
            <person name="Gogarten J.P."/>
        </authorList>
    </citation>
    <scope>NUCLEOTIDE SEQUENCE</scope>
    <source>
        <strain evidence="3">Fb21</strain>
    </source>
</reference>
<evidence type="ECO:0000313" key="4">
    <source>
        <dbReference type="Proteomes" id="UP000216409"/>
    </source>
</evidence>
<evidence type="ECO:0000313" key="3">
    <source>
        <dbReference type="EMBL" id="QAY19700.1"/>
    </source>
</evidence>
<name>A0A256IPE0_HALEZ</name>